<proteinExistence type="predicted"/>
<organism evidence="1 2">
    <name type="scientific">Haematococcus lacustris</name>
    <name type="common">Green alga</name>
    <name type="synonym">Haematococcus pluvialis</name>
    <dbReference type="NCBI Taxonomy" id="44745"/>
    <lineage>
        <taxon>Eukaryota</taxon>
        <taxon>Viridiplantae</taxon>
        <taxon>Chlorophyta</taxon>
        <taxon>core chlorophytes</taxon>
        <taxon>Chlorophyceae</taxon>
        <taxon>CS clade</taxon>
        <taxon>Chlamydomonadales</taxon>
        <taxon>Haematococcaceae</taxon>
        <taxon>Haematococcus</taxon>
    </lineage>
</organism>
<accession>A0A6A0AKW6</accession>
<keyword evidence="2" id="KW-1185">Reference proteome</keyword>
<name>A0A6A0AKW6_HAELA</name>
<sequence length="264" mass="28270">MMKLDTHIRAKHVGFGKFTKDLYEELQLAMVAMGRITPGPVNPLHRQSLGTAVKTSVQAANAAQKAMPPSHYVRKQQQTKAEATVAAMTPLFSGVTAALSSLAQRGADKHSSGVVQAAVMATQANAVKALEYGGDSSRHFAFLQSCMQQGLAGFGLAMPTTAAGAGSSSAQHRVMEEEDACMQQGLADMTGLTSMEHARTRTCLLKRGMAGFGSAERVMKRMKRVMGYQAWVALWVQARNYNQLFSSLTHDKQGPVAIGPTIAL</sequence>
<gene>
    <name evidence="1" type="ORF">HaLaN_32437</name>
</gene>
<comment type="caution">
    <text evidence="1">The sequence shown here is derived from an EMBL/GenBank/DDBJ whole genome shotgun (WGS) entry which is preliminary data.</text>
</comment>
<reference evidence="1 2" key="1">
    <citation type="submission" date="2020-02" db="EMBL/GenBank/DDBJ databases">
        <title>Draft genome sequence of Haematococcus lacustris strain NIES-144.</title>
        <authorList>
            <person name="Morimoto D."/>
            <person name="Nakagawa S."/>
            <person name="Yoshida T."/>
            <person name="Sawayama S."/>
        </authorList>
    </citation>
    <scope>NUCLEOTIDE SEQUENCE [LARGE SCALE GENOMIC DNA]</scope>
    <source>
        <strain evidence="1 2">NIES-144</strain>
    </source>
</reference>
<evidence type="ECO:0000313" key="1">
    <source>
        <dbReference type="EMBL" id="GFH33115.1"/>
    </source>
</evidence>
<dbReference type="AlphaFoldDB" id="A0A6A0AKW6"/>
<evidence type="ECO:0000313" key="2">
    <source>
        <dbReference type="Proteomes" id="UP000485058"/>
    </source>
</evidence>
<protein>
    <submittedName>
        <fullName evidence="1">Uncharacterized protein</fullName>
    </submittedName>
</protein>
<dbReference type="EMBL" id="BLLF01007795">
    <property type="protein sequence ID" value="GFH33115.1"/>
    <property type="molecule type" value="Genomic_DNA"/>
</dbReference>
<dbReference type="Proteomes" id="UP000485058">
    <property type="component" value="Unassembled WGS sequence"/>
</dbReference>
<feature type="non-terminal residue" evidence="1">
    <location>
        <position position="264"/>
    </location>
</feature>
<feature type="non-terminal residue" evidence="1">
    <location>
        <position position="1"/>
    </location>
</feature>